<sequence>MPHSTELSTPAATFTAIDEKVDSSQENAQLVLNSTVPTESLPYWLVNVPRSQWPSECPSFLRDLSQKNIRILSMPDEAYERTSWVTVKEFVNSNRIDRFQRLPSDLRKYLEYTSQIKAQYGSVMRFVVKERLHWGDGDTDDLKPKGKPFEFDDDIKILYNDWPYGIDKDVVHLVVWVKFELEEIPGTDELTPIARTGIEDYVQKTFRSRMPSDRVIWFKNWKSLKSVHAVEHFHVMLHRPDPEFIKEITGGDVPLIDRIGLENSKALN</sequence>
<dbReference type="EMBL" id="MVGC01000409">
    <property type="protein sequence ID" value="RJE19408.1"/>
    <property type="molecule type" value="Genomic_DNA"/>
</dbReference>
<gene>
    <name evidence="1" type="ORF">PHISCL_08248</name>
</gene>
<dbReference type="InterPro" id="IPR022036">
    <property type="entry name" value="DUF3605"/>
</dbReference>
<reference evidence="2" key="1">
    <citation type="submission" date="2017-02" db="EMBL/GenBank/DDBJ databases">
        <authorList>
            <person name="Tafer H."/>
            <person name="Lopandic K."/>
        </authorList>
    </citation>
    <scope>NUCLEOTIDE SEQUENCE [LARGE SCALE GENOMIC DNA]</scope>
    <source>
        <strain evidence="2">CBS 366.77</strain>
    </source>
</reference>
<dbReference type="PANTHER" id="PTHR35020">
    <property type="entry name" value="N-ACETYLGLUCOSAMINE-INDUCED PROTEIN 1"/>
    <property type="match status" value="1"/>
</dbReference>
<dbReference type="Pfam" id="PF12239">
    <property type="entry name" value="DUF3605"/>
    <property type="match status" value="1"/>
</dbReference>
<evidence type="ECO:0008006" key="3">
    <source>
        <dbReference type="Google" id="ProtNLM"/>
    </source>
</evidence>
<dbReference type="PANTHER" id="PTHR35020:SF4">
    <property type="entry name" value="N-ACETYLGLUCOSAMINE-INDUCED PROTEIN 1"/>
    <property type="match status" value="1"/>
</dbReference>
<dbReference type="STRING" id="2070753.A0A3A2Z8H5"/>
<evidence type="ECO:0000313" key="1">
    <source>
        <dbReference type="EMBL" id="RJE19408.1"/>
    </source>
</evidence>
<dbReference type="OrthoDB" id="10053431at2759"/>
<accession>A0A3A2Z8H5</accession>
<dbReference type="GO" id="GO:0005737">
    <property type="term" value="C:cytoplasm"/>
    <property type="evidence" value="ECO:0007669"/>
    <property type="project" value="TreeGrafter"/>
</dbReference>
<keyword evidence="2" id="KW-1185">Reference proteome</keyword>
<protein>
    <recommendedName>
        <fullName evidence="3">N-acetylglucosamine-induced protein 1</fullName>
    </recommendedName>
</protein>
<dbReference type="AlphaFoldDB" id="A0A3A2Z8H5"/>
<dbReference type="Proteomes" id="UP000266188">
    <property type="component" value="Unassembled WGS sequence"/>
</dbReference>
<organism evidence="1 2">
    <name type="scientific">Aspergillus sclerotialis</name>
    <dbReference type="NCBI Taxonomy" id="2070753"/>
    <lineage>
        <taxon>Eukaryota</taxon>
        <taxon>Fungi</taxon>
        <taxon>Dikarya</taxon>
        <taxon>Ascomycota</taxon>
        <taxon>Pezizomycotina</taxon>
        <taxon>Eurotiomycetes</taxon>
        <taxon>Eurotiomycetidae</taxon>
        <taxon>Eurotiales</taxon>
        <taxon>Aspergillaceae</taxon>
        <taxon>Aspergillus</taxon>
        <taxon>Aspergillus subgen. Polypaecilum</taxon>
    </lineage>
</organism>
<dbReference type="GO" id="GO:0006044">
    <property type="term" value="P:N-acetylglucosamine metabolic process"/>
    <property type="evidence" value="ECO:0007669"/>
    <property type="project" value="TreeGrafter"/>
</dbReference>
<proteinExistence type="predicted"/>
<evidence type="ECO:0000313" key="2">
    <source>
        <dbReference type="Proteomes" id="UP000266188"/>
    </source>
</evidence>
<comment type="caution">
    <text evidence="1">The sequence shown here is derived from an EMBL/GenBank/DDBJ whole genome shotgun (WGS) entry which is preliminary data.</text>
</comment>
<name>A0A3A2Z8H5_9EURO</name>